<dbReference type="SUPFAM" id="SSF56672">
    <property type="entry name" value="DNA/RNA polymerases"/>
    <property type="match status" value="1"/>
</dbReference>
<keyword evidence="3" id="KW-1185">Reference proteome</keyword>
<dbReference type="InterPro" id="IPR050951">
    <property type="entry name" value="Retrovirus_Pol_polyprotein"/>
</dbReference>
<reference evidence="2 3" key="1">
    <citation type="journal article" date="2024" name="BMC Genomics">
        <title>De novo assembly and annotation of Popillia japonica's genome with initial clues to its potential as an invasive pest.</title>
        <authorList>
            <person name="Cucini C."/>
            <person name="Boschi S."/>
            <person name="Funari R."/>
            <person name="Cardaioli E."/>
            <person name="Iannotti N."/>
            <person name="Marturano G."/>
            <person name="Paoli F."/>
            <person name="Bruttini M."/>
            <person name="Carapelli A."/>
            <person name="Frati F."/>
            <person name="Nardi F."/>
        </authorList>
    </citation>
    <scope>NUCLEOTIDE SEQUENCE [LARGE SCALE GENOMIC DNA]</scope>
    <source>
        <strain evidence="2">DMR45628</strain>
    </source>
</reference>
<dbReference type="Gene3D" id="3.10.10.10">
    <property type="entry name" value="HIV Type 1 Reverse Transcriptase, subunit A, domain 1"/>
    <property type="match status" value="1"/>
</dbReference>
<dbReference type="Gene3D" id="3.30.70.270">
    <property type="match status" value="1"/>
</dbReference>
<evidence type="ECO:0000259" key="1">
    <source>
        <dbReference type="PROSITE" id="PS50878"/>
    </source>
</evidence>
<feature type="domain" description="Reverse transcriptase" evidence="1">
    <location>
        <begin position="58"/>
        <end position="237"/>
    </location>
</feature>
<proteinExistence type="predicted"/>
<organism evidence="2 3">
    <name type="scientific">Popillia japonica</name>
    <name type="common">Japanese beetle</name>
    <dbReference type="NCBI Taxonomy" id="7064"/>
    <lineage>
        <taxon>Eukaryota</taxon>
        <taxon>Metazoa</taxon>
        <taxon>Ecdysozoa</taxon>
        <taxon>Arthropoda</taxon>
        <taxon>Hexapoda</taxon>
        <taxon>Insecta</taxon>
        <taxon>Pterygota</taxon>
        <taxon>Neoptera</taxon>
        <taxon>Endopterygota</taxon>
        <taxon>Coleoptera</taxon>
        <taxon>Polyphaga</taxon>
        <taxon>Scarabaeiformia</taxon>
        <taxon>Scarabaeidae</taxon>
        <taxon>Rutelinae</taxon>
        <taxon>Popillia</taxon>
    </lineage>
</organism>
<dbReference type="InterPro" id="IPR043128">
    <property type="entry name" value="Rev_trsase/Diguanyl_cyclase"/>
</dbReference>
<keyword evidence="2" id="KW-0695">RNA-directed DNA polymerase</keyword>
<dbReference type="InterPro" id="IPR043502">
    <property type="entry name" value="DNA/RNA_pol_sf"/>
</dbReference>
<dbReference type="PROSITE" id="PS50878">
    <property type="entry name" value="RT_POL"/>
    <property type="match status" value="1"/>
</dbReference>
<dbReference type="GO" id="GO:0003964">
    <property type="term" value="F:RNA-directed DNA polymerase activity"/>
    <property type="evidence" value="ECO:0007669"/>
    <property type="project" value="UniProtKB-KW"/>
</dbReference>
<sequence>MAIETEYPELLKGVRKLKEVRIDLQIDDSVIPVAQTHRRIPFHLRTKVDQEIERLLKEDIIEKASDRTPWVFPVVVVPKSQNKEEIRVCVDMRAANKAIKRTRNIAPTTDYIIAQLNGSTVFSKIDLRCGYHQIMLAERSRTITTFATHVGLYRYKGLSFGINSAAEIFQDIVKQTLRGIPQVLNINDDILIYGRSQEEHDMSLRQVLNILKKKHLTINLSKCVFNKADVKFFGYLFTKNGIYPDPHKVNAILDLEEPKNLQK</sequence>
<evidence type="ECO:0000313" key="2">
    <source>
        <dbReference type="EMBL" id="KAK9722031.1"/>
    </source>
</evidence>
<dbReference type="AlphaFoldDB" id="A0AAW1KP19"/>
<dbReference type="Pfam" id="PF00078">
    <property type="entry name" value="RVT_1"/>
    <property type="match status" value="1"/>
</dbReference>
<accession>A0AAW1KP19</accession>
<dbReference type="PANTHER" id="PTHR37984:SF11">
    <property type="entry name" value="INTEGRASE CATALYTIC DOMAIN-CONTAINING PROTEIN"/>
    <property type="match status" value="1"/>
</dbReference>
<comment type="caution">
    <text evidence="2">The sequence shown here is derived from an EMBL/GenBank/DDBJ whole genome shotgun (WGS) entry which is preliminary data.</text>
</comment>
<dbReference type="EMBL" id="JASPKY010000192">
    <property type="protein sequence ID" value="KAK9722031.1"/>
    <property type="molecule type" value="Genomic_DNA"/>
</dbReference>
<dbReference type="InterPro" id="IPR000477">
    <property type="entry name" value="RT_dom"/>
</dbReference>
<dbReference type="Proteomes" id="UP001458880">
    <property type="component" value="Unassembled WGS sequence"/>
</dbReference>
<name>A0AAW1KP19_POPJA</name>
<keyword evidence="2" id="KW-0548">Nucleotidyltransferase</keyword>
<keyword evidence="2" id="KW-0808">Transferase</keyword>
<dbReference type="CDD" id="cd01647">
    <property type="entry name" value="RT_LTR"/>
    <property type="match status" value="1"/>
</dbReference>
<protein>
    <submittedName>
        <fullName evidence="2">Reverse transcriptase (RNA-dependent DNA polymerase)</fullName>
    </submittedName>
</protein>
<gene>
    <name evidence="2" type="ORF">QE152_g19853</name>
</gene>
<evidence type="ECO:0000313" key="3">
    <source>
        <dbReference type="Proteomes" id="UP001458880"/>
    </source>
</evidence>
<dbReference type="PANTHER" id="PTHR37984">
    <property type="entry name" value="PROTEIN CBG26694"/>
    <property type="match status" value="1"/>
</dbReference>